<feature type="domain" description="N-acetyltransferase" evidence="1">
    <location>
        <begin position="3"/>
        <end position="159"/>
    </location>
</feature>
<sequence length="162" mass="18979">MDTCLRKAELEDAQSIHEMQVKAFKSLLDEYRDYETNPGNESLEKIISRINEEKSDYYIVNMDKVNVGAIRVVKVENKIYRVSPIFVLPEYQGRGIAQKVFELIETLYSDAIEWRLDTILQEKGNCYLYEKLGYRKTGEIKVVNDKLTIVFYSKQCLAPEYK</sequence>
<accession>A0A645CJJ6</accession>
<dbReference type="EMBL" id="VSSQ01027727">
    <property type="protein sequence ID" value="MPM77114.1"/>
    <property type="molecule type" value="Genomic_DNA"/>
</dbReference>
<reference evidence="2" key="1">
    <citation type="submission" date="2019-08" db="EMBL/GenBank/DDBJ databases">
        <authorList>
            <person name="Kucharzyk K."/>
            <person name="Murdoch R.W."/>
            <person name="Higgins S."/>
            <person name="Loffler F."/>
        </authorList>
    </citation>
    <scope>NUCLEOTIDE SEQUENCE</scope>
</reference>
<proteinExistence type="predicted"/>
<dbReference type="CDD" id="cd04301">
    <property type="entry name" value="NAT_SF"/>
    <property type="match status" value="1"/>
</dbReference>
<dbReference type="GO" id="GO:0016747">
    <property type="term" value="F:acyltransferase activity, transferring groups other than amino-acyl groups"/>
    <property type="evidence" value="ECO:0007669"/>
    <property type="project" value="InterPro"/>
</dbReference>
<evidence type="ECO:0000313" key="2">
    <source>
        <dbReference type="EMBL" id="MPM77114.1"/>
    </source>
</evidence>
<dbReference type="InterPro" id="IPR000182">
    <property type="entry name" value="GNAT_dom"/>
</dbReference>
<dbReference type="Pfam" id="PF13673">
    <property type="entry name" value="Acetyltransf_10"/>
    <property type="match status" value="1"/>
</dbReference>
<dbReference type="InterPro" id="IPR016181">
    <property type="entry name" value="Acyl_CoA_acyltransferase"/>
</dbReference>
<evidence type="ECO:0000259" key="1">
    <source>
        <dbReference type="PROSITE" id="PS51186"/>
    </source>
</evidence>
<protein>
    <recommendedName>
        <fullName evidence="1">N-acetyltransferase domain-containing protein</fullName>
    </recommendedName>
</protein>
<comment type="caution">
    <text evidence="2">The sequence shown here is derived from an EMBL/GenBank/DDBJ whole genome shotgun (WGS) entry which is preliminary data.</text>
</comment>
<organism evidence="2">
    <name type="scientific">bioreactor metagenome</name>
    <dbReference type="NCBI Taxonomy" id="1076179"/>
    <lineage>
        <taxon>unclassified sequences</taxon>
        <taxon>metagenomes</taxon>
        <taxon>ecological metagenomes</taxon>
    </lineage>
</organism>
<dbReference type="AlphaFoldDB" id="A0A645CJJ6"/>
<dbReference type="Gene3D" id="3.40.630.30">
    <property type="match status" value="1"/>
</dbReference>
<name>A0A645CJJ6_9ZZZZ</name>
<dbReference type="PROSITE" id="PS51186">
    <property type="entry name" value="GNAT"/>
    <property type="match status" value="1"/>
</dbReference>
<gene>
    <name evidence="2" type="ORF">SDC9_124114</name>
</gene>
<dbReference type="SUPFAM" id="SSF55729">
    <property type="entry name" value="Acyl-CoA N-acyltransferases (Nat)"/>
    <property type="match status" value="1"/>
</dbReference>